<dbReference type="AlphaFoldDB" id="A0A5B7G143"/>
<organism evidence="1 2">
    <name type="scientific">Portunus trituberculatus</name>
    <name type="common">Swimming crab</name>
    <name type="synonym">Neptunus trituberculatus</name>
    <dbReference type="NCBI Taxonomy" id="210409"/>
    <lineage>
        <taxon>Eukaryota</taxon>
        <taxon>Metazoa</taxon>
        <taxon>Ecdysozoa</taxon>
        <taxon>Arthropoda</taxon>
        <taxon>Crustacea</taxon>
        <taxon>Multicrustacea</taxon>
        <taxon>Malacostraca</taxon>
        <taxon>Eumalacostraca</taxon>
        <taxon>Eucarida</taxon>
        <taxon>Decapoda</taxon>
        <taxon>Pleocyemata</taxon>
        <taxon>Brachyura</taxon>
        <taxon>Eubrachyura</taxon>
        <taxon>Portunoidea</taxon>
        <taxon>Portunidae</taxon>
        <taxon>Portuninae</taxon>
        <taxon>Portunus</taxon>
    </lineage>
</organism>
<dbReference type="EMBL" id="VSRR010009834">
    <property type="protein sequence ID" value="MPC50953.1"/>
    <property type="molecule type" value="Genomic_DNA"/>
</dbReference>
<evidence type="ECO:0000313" key="1">
    <source>
        <dbReference type="EMBL" id="MPC50953.1"/>
    </source>
</evidence>
<gene>
    <name evidence="1" type="ORF">E2C01_044788</name>
</gene>
<reference evidence="1 2" key="1">
    <citation type="submission" date="2019-05" db="EMBL/GenBank/DDBJ databases">
        <title>Another draft genome of Portunus trituberculatus and its Hox gene families provides insights of decapod evolution.</title>
        <authorList>
            <person name="Jeong J.-H."/>
            <person name="Song I."/>
            <person name="Kim S."/>
            <person name="Choi T."/>
            <person name="Kim D."/>
            <person name="Ryu S."/>
            <person name="Kim W."/>
        </authorList>
    </citation>
    <scope>NUCLEOTIDE SEQUENCE [LARGE SCALE GENOMIC DNA]</scope>
    <source>
        <tissue evidence="1">Muscle</tissue>
    </source>
</reference>
<keyword evidence="2" id="KW-1185">Reference proteome</keyword>
<proteinExistence type="predicted"/>
<dbReference type="Proteomes" id="UP000324222">
    <property type="component" value="Unassembled WGS sequence"/>
</dbReference>
<evidence type="ECO:0000313" key="2">
    <source>
        <dbReference type="Proteomes" id="UP000324222"/>
    </source>
</evidence>
<accession>A0A5B7G143</accession>
<name>A0A5B7G143_PORTR</name>
<protein>
    <submittedName>
        <fullName evidence="1">Uncharacterized protein</fullName>
    </submittedName>
</protein>
<comment type="caution">
    <text evidence="1">The sequence shown here is derived from an EMBL/GenBank/DDBJ whole genome shotgun (WGS) entry which is preliminary data.</text>
</comment>
<sequence length="165" mass="18998">MYYFSLTNSNIFSTPGDHFLKAYSVTSRPKRDTIPAMTKEPNRDSKLVMLKFRECLELESGDVAMKTLRWSGVSLPERIYWRSFSLFRKSSYVRVVLQGPAYASTYKQVSTNTPQTTRNYAHSHGLHNTSTNISNPILPYRKLVITSGHKPSNVRRATELHHTRK</sequence>